<gene>
    <name evidence="2" type="ORF">VTJ49DRAFT_7698</name>
</gene>
<feature type="compositionally biased region" description="Basic and acidic residues" evidence="1">
    <location>
        <begin position="36"/>
        <end position="48"/>
    </location>
</feature>
<organism evidence="2 3">
    <name type="scientific">Humicola insolens</name>
    <name type="common">Soft-rot fungus</name>
    <dbReference type="NCBI Taxonomy" id="85995"/>
    <lineage>
        <taxon>Eukaryota</taxon>
        <taxon>Fungi</taxon>
        <taxon>Dikarya</taxon>
        <taxon>Ascomycota</taxon>
        <taxon>Pezizomycotina</taxon>
        <taxon>Sordariomycetes</taxon>
        <taxon>Sordariomycetidae</taxon>
        <taxon>Sordariales</taxon>
        <taxon>Chaetomiaceae</taxon>
        <taxon>Mycothermus</taxon>
    </lineage>
</organism>
<feature type="compositionally biased region" description="Basic and acidic residues" evidence="1">
    <location>
        <begin position="400"/>
        <end position="415"/>
    </location>
</feature>
<feature type="compositionally biased region" description="Low complexity" evidence="1">
    <location>
        <begin position="154"/>
        <end position="166"/>
    </location>
</feature>
<name>A0ABR3VG70_HUMIN</name>
<reference evidence="2 3" key="1">
    <citation type="journal article" date="2024" name="Commun. Biol.">
        <title>Comparative genomic analysis of thermophilic fungi reveals convergent evolutionary adaptations and gene losses.</title>
        <authorList>
            <person name="Steindorff A.S."/>
            <person name="Aguilar-Pontes M.V."/>
            <person name="Robinson A.J."/>
            <person name="Andreopoulos B."/>
            <person name="LaButti K."/>
            <person name="Kuo A."/>
            <person name="Mondo S."/>
            <person name="Riley R."/>
            <person name="Otillar R."/>
            <person name="Haridas S."/>
            <person name="Lipzen A."/>
            <person name="Grimwood J."/>
            <person name="Schmutz J."/>
            <person name="Clum A."/>
            <person name="Reid I.D."/>
            <person name="Moisan M.C."/>
            <person name="Butler G."/>
            <person name="Nguyen T.T.M."/>
            <person name="Dewar K."/>
            <person name="Conant G."/>
            <person name="Drula E."/>
            <person name="Henrissat B."/>
            <person name="Hansel C."/>
            <person name="Singer S."/>
            <person name="Hutchinson M.I."/>
            <person name="de Vries R.P."/>
            <person name="Natvig D.O."/>
            <person name="Powell A.J."/>
            <person name="Tsang A."/>
            <person name="Grigoriev I.V."/>
        </authorList>
    </citation>
    <scope>NUCLEOTIDE SEQUENCE [LARGE SCALE GENOMIC DNA]</scope>
    <source>
        <strain evidence="2 3">CBS 620.91</strain>
    </source>
</reference>
<evidence type="ECO:0000313" key="2">
    <source>
        <dbReference type="EMBL" id="KAL1840855.1"/>
    </source>
</evidence>
<dbReference type="Proteomes" id="UP001583172">
    <property type="component" value="Unassembled WGS sequence"/>
</dbReference>
<feature type="compositionally biased region" description="Low complexity" evidence="1">
    <location>
        <begin position="350"/>
        <end position="364"/>
    </location>
</feature>
<proteinExistence type="predicted"/>
<evidence type="ECO:0000313" key="3">
    <source>
        <dbReference type="Proteomes" id="UP001583172"/>
    </source>
</evidence>
<feature type="compositionally biased region" description="Basic and acidic residues" evidence="1">
    <location>
        <begin position="196"/>
        <end position="207"/>
    </location>
</feature>
<feature type="compositionally biased region" description="Polar residues" evidence="1">
    <location>
        <begin position="107"/>
        <end position="117"/>
    </location>
</feature>
<sequence length="428" mass="47700">MWVRKRCVAGNDAEVTEVRYKPAPRPVANFSYPRTDFVHLHRDRERPSTQDSQASESSAPDMAQDHGSDLSSEDENHYHVSPQVPRDGSRGKRLGEAMAFRFDGPEHNSSIAATSTDSIPILLPSPTSTPPGSPSNSSSSLPVRWPFQSPPQPVQTFQQHQQQQRQPSPPSTSPRKLSLSTVTSKSTPSLAILAEEQGRERDLHVDTPKFPPPPHPKTTTTAPPPAPAPVPVFLINRPLPPLPPTATRRPSSPTVPPLISVFEFDSDNEDDTRRRHRTSKSSSPCTDAPKSLARRFLHGLAHPHHHHRNPREDIKNRGHERKPKQTGLAIGSGVGRQQDHKRSASDEGPSARSARTAGRSRISRTLNAASRYHSPWRRGVQQDEEEEEDVPVRTAVSMDLPRHGGLLREEREREGEGLGWLRRFKRRS</sequence>
<feature type="compositionally biased region" description="Basic residues" evidence="1">
    <location>
        <begin position="292"/>
        <end position="309"/>
    </location>
</feature>
<feature type="compositionally biased region" description="Low complexity" evidence="1">
    <location>
        <begin position="173"/>
        <end position="190"/>
    </location>
</feature>
<evidence type="ECO:0000256" key="1">
    <source>
        <dbReference type="SAM" id="MobiDB-lite"/>
    </source>
</evidence>
<protein>
    <submittedName>
        <fullName evidence="2">Uncharacterized protein</fullName>
    </submittedName>
</protein>
<feature type="region of interest" description="Disordered" evidence="1">
    <location>
        <begin position="25"/>
        <end position="415"/>
    </location>
</feature>
<dbReference type="EMBL" id="JAZGSY010000097">
    <property type="protein sequence ID" value="KAL1840855.1"/>
    <property type="molecule type" value="Genomic_DNA"/>
</dbReference>
<feature type="compositionally biased region" description="Pro residues" evidence="1">
    <location>
        <begin position="209"/>
        <end position="230"/>
    </location>
</feature>
<keyword evidence="3" id="KW-1185">Reference proteome</keyword>
<accession>A0ABR3VG70</accession>
<feature type="compositionally biased region" description="Polar residues" evidence="1">
    <location>
        <begin position="49"/>
        <end position="58"/>
    </location>
</feature>
<comment type="caution">
    <text evidence="2">The sequence shown here is derived from an EMBL/GenBank/DDBJ whole genome shotgun (WGS) entry which is preliminary data.</text>
</comment>
<feature type="compositionally biased region" description="Basic and acidic residues" evidence="1">
    <location>
        <begin position="63"/>
        <end position="78"/>
    </location>
</feature>